<feature type="domain" description="VWFA" evidence="1">
    <location>
        <begin position="1"/>
        <end position="177"/>
    </location>
</feature>
<dbReference type="AlphaFoldDB" id="A0A158Q5Z9"/>
<evidence type="ECO:0000313" key="4">
    <source>
        <dbReference type="Proteomes" id="UP000274756"/>
    </source>
</evidence>
<evidence type="ECO:0000259" key="1">
    <source>
        <dbReference type="PROSITE" id="PS50234"/>
    </source>
</evidence>
<organism evidence="3 5">
    <name type="scientific">Dracunculus medinensis</name>
    <name type="common">Guinea worm</name>
    <dbReference type="NCBI Taxonomy" id="318479"/>
    <lineage>
        <taxon>Eukaryota</taxon>
        <taxon>Metazoa</taxon>
        <taxon>Ecdysozoa</taxon>
        <taxon>Nematoda</taxon>
        <taxon>Chromadorea</taxon>
        <taxon>Rhabditida</taxon>
        <taxon>Spirurina</taxon>
        <taxon>Dracunculoidea</taxon>
        <taxon>Dracunculidae</taxon>
        <taxon>Dracunculus</taxon>
    </lineage>
</organism>
<dbReference type="SUPFAM" id="SSF53300">
    <property type="entry name" value="vWA-like"/>
    <property type="match status" value="2"/>
</dbReference>
<reference evidence="5" key="1">
    <citation type="submission" date="2016-04" db="UniProtKB">
        <authorList>
            <consortium name="WormBaseParasite"/>
        </authorList>
    </citation>
    <scope>IDENTIFICATION</scope>
</reference>
<dbReference type="STRING" id="318479.A0A158Q5Z9"/>
<dbReference type="Proteomes" id="UP000274756">
    <property type="component" value="Unassembled WGS sequence"/>
</dbReference>
<sequence>MAFIIDTSGSVEQIYERQINWTIRLIDELPIDQQNVRLAVIQYAKYPTTEFSLGTYISSKNIKKHLSKIKFQSGVTRTGYALRKVETELFDERKGARPDASKVIVLFTDGLSVDDPLKPASQLRKNKNVKIYVVTVGSDGFEVEMERIAGEKANVFGEIGINCEKFKSKISFFTGKYYGTESSKYSNHKVFFNFSSFFCSGSVQDIYDQQKDFLLSLLSEIEVGEKSQRVALLQFAGSAHQRTEWAFDTFDEKESIMRAMAQVRHFTGTTYIGRALQASLNLLEQRRRNVPTTVILVSDGFSQDDAIKPAEVIRKLPNLELYAASLSELNN</sequence>
<dbReference type="WBParaSite" id="DME_0000871001-mRNA-1">
    <property type="protein sequence ID" value="DME_0000871001-mRNA-1"/>
    <property type="gene ID" value="DME_0000871001"/>
</dbReference>
<reference evidence="2 4" key="2">
    <citation type="submission" date="2018-11" db="EMBL/GenBank/DDBJ databases">
        <authorList>
            <consortium name="Pathogen Informatics"/>
        </authorList>
    </citation>
    <scope>NUCLEOTIDE SEQUENCE [LARGE SCALE GENOMIC DNA]</scope>
</reference>
<dbReference type="CDD" id="cd01450">
    <property type="entry name" value="vWFA_subfamily_ECM"/>
    <property type="match status" value="1"/>
</dbReference>
<dbReference type="Pfam" id="PF00092">
    <property type="entry name" value="VWA"/>
    <property type="match status" value="2"/>
</dbReference>
<dbReference type="InterPro" id="IPR050525">
    <property type="entry name" value="ECM_Assembly_Org"/>
</dbReference>
<dbReference type="SMART" id="SM00327">
    <property type="entry name" value="VWA"/>
    <property type="match status" value="2"/>
</dbReference>
<keyword evidence="4" id="KW-1185">Reference proteome</keyword>
<protein>
    <submittedName>
        <fullName evidence="5">VWFA domain-containing protein</fullName>
    </submittedName>
</protein>
<evidence type="ECO:0000313" key="2">
    <source>
        <dbReference type="EMBL" id="VDN52652.1"/>
    </source>
</evidence>
<dbReference type="Gene3D" id="3.40.50.410">
    <property type="entry name" value="von Willebrand factor, type A domain"/>
    <property type="match status" value="2"/>
</dbReference>
<dbReference type="PROSITE" id="PS50234">
    <property type="entry name" value="VWFA"/>
    <property type="match status" value="2"/>
</dbReference>
<dbReference type="PANTHER" id="PTHR24020">
    <property type="entry name" value="COLLAGEN ALPHA"/>
    <property type="match status" value="1"/>
</dbReference>
<gene>
    <name evidence="2" type="ORF">DME_LOCUS2625</name>
</gene>
<feature type="domain" description="VWFA" evidence="1">
    <location>
        <begin position="200"/>
        <end position="331"/>
    </location>
</feature>
<dbReference type="InterPro" id="IPR036465">
    <property type="entry name" value="vWFA_dom_sf"/>
</dbReference>
<proteinExistence type="predicted"/>
<name>A0A158Q5Z9_DRAME</name>
<dbReference type="OrthoDB" id="6132182at2759"/>
<evidence type="ECO:0000313" key="3">
    <source>
        <dbReference type="Proteomes" id="UP000038040"/>
    </source>
</evidence>
<evidence type="ECO:0000313" key="5">
    <source>
        <dbReference type="WBParaSite" id="DME_0000871001-mRNA-1"/>
    </source>
</evidence>
<accession>A0A158Q5Z9</accession>
<dbReference type="Proteomes" id="UP000038040">
    <property type="component" value="Unplaced"/>
</dbReference>
<dbReference type="InterPro" id="IPR002035">
    <property type="entry name" value="VWF_A"/>
</dbReference>
<dbReference type="EMBL" id="UYYG01000070">
    <property type="protein sequence ID" value="VDN52652.1"/>
    <property type="molecule type" value="Genomic_DNA"/>
</dbReference>
<dbReference type="PANTHER" id="PTHR24020:SF84">
    <property type="entry name" value="VWFA DOMAIN-CONTAINING PROTEIN"/>
    <property type="match status" value="1"/>
</dbReference>